<evidence type="ECO:0008006" key="4">
    <source>
        <dbReference type="Google" id="ProtNLM"/>
    </source>
</evidence>
<evidence type="ECO:0000313" key="2">
    <source>
        <dbReference type="EMBL" id="MBD9357182.1"/>
    </source>
</evidence>
<organism evidence="2 3">
    <name type="scientific">Methylomonas albis</name>
    <dbReference type="NCBI Taxonomy" id="1854563"/>
    <lineage>
        <taxon>Bacteria</taxon>
        <taxon>Pseudomonadati</taxon>
        <taxon>Pseudomonadota</taxon>
        <taxon>Gammaproteobacteria</taxon>
        <taxon>Methylococcales</taxon>
        <taxon>Methylococcaceae</taxon>
        <taxon>Methylomonas</taxon>
    </lineage>
</organism>
<name>A0ABR9D275_9GAMM</name>
<keyword evidence="3" id="KW-1185">Reference proteome</keyword>
<reference evidence="2 3" key="1">
    <citation type="submission" date="2020-09" db="EMBL/GenBank/DDBJ databases">
        <title>Methylomonas albis sp. nov. and Methylomonas fluvii sp. nov.: Two cold-adapted methanotrophs from the River Elbe and an amended description of Methylovulum psychrotolerans strain Eb1.</title>
        <authorList>
            <person name="Bussmann I.K."/>
            <person name="Klings K.-W."/>
            <person name="Warnstedt J."/>
            <person name="Hoppert M."/>
            <person name="Saborowski A."/>
            <person name="Horn F."/>
            <person name="Liebner S."/>
        </authorList>
    </citation>
    <scope>NUCLEOTIDE SEQUENCE [LARGE SCALE GENOMIC DNA]</scope>
    <source>
        <strain evidence="2 3">EbA</strain>
    </source>
</reference>
<dbReference type="EMBL" id="JACXSS010000001">
    <property type="protein sequence ID" value="MBD9357182.1"/>
    <property type="molecule type" value="Genomic_DNA"/>
</dbReference>
<dbReference type="Proteomes" id="UP000652176">
    <property type="component" value="Unassembled WGS sequence"/>
</dbReference>
<comment type="caution">
    <text evidence="2">The sequence shown here is derived from an EMBL/GenBank/DDBJ whole genome shotgun (WGS) entry which is preliminary data.</text>
</comment>
<dbReference type="RefSeq" id="WP_192375472.1">
    <property type="nucleotide sequence ID" value="NZ_CAJHIV010000001.1"/>
</dbReference>
<protein>
    <recommendedName>
        <fullName evidence="4">DUF4124 domain-containing protein</fullName>
    </recommendedName>
</protein>
<evidence type="ECO:0000313" key="3">
    <source>
        <dbReference type="Proteomes" id="UP000652176"/>
    </source>
</evidence>
<proteinExistence type="predicted"/>
<accession>A0ABR9D275</accession>
<feature type="chain" id="PRO_5046069358" description="DUF4124 domain-containing protein" evidence="1">
    <location>
        <begin position="23"/>
        <end position="120"/>
    </location>
</feature>
<keyword evidence="1" id="KW-0732">Signal</keyword>
<feature type="signal peptide" evidence="1">
    <location>
        <begin position="1"/>
        <end position="22"/>
    </location>
</feature>
<gene>
    <name evidence="2" type="ORF">IE877_15065</name>
</gene>
<evidence type="ECO:0000256" key="1">
    <source>
        <dbReference type="SAM" id="SignalP"/>
    </source>
</evidence>
<sequence>MKIQILIGLSISAFLPICQALAEPMKCVVDGKTLYTDDQSRCAKAAIKPINGSVLISSFPKGATAANNNAKPTLEVPSGLDGILQYFEITQQELRNGWETVMEAHKRGSWKAPEIPDDDK</sequence>